<dbReference type="SUPFAM" id="SSF56672">
    <property type="entry name" value="DNA/RNA polymerases"/>
    <property type="match status" value="1"/>
</dbReference>
<evidence type="ECO:0000259" key="1">
    <source>
        <dbReference type="PROSITE" id="PS50878"/>
    </source>
</evidence>
<feature type="non-terminal residue" evidence="2">
    <location>
        <position position="1"/>
    </location>
</feature>
<organism evidence="2">
    <name type="scientific">Ixodes ricinus</name>
    <name type="common">Common tick</name>
    <name type="synonym">Acarus ricinus</name>
    <dbReference type="NCBI Taxonomy" id="34613"/>
    <lineage>
        <taxon>Eukaryota</taxon>
        <taxon>Metazoa</taxon>
        <taxon>Ecdysozoa</taxon>
        <taxon>Arthropoda</taxon>
        <taxon>Chelicerata</taxon>
        <taxon>Arachnida</taxon>
        <taxon>Acari</taxon>
        <taxon>Parasitiformes</taxon>
        <taxon>Ixodida</taxon>
        <taxon>Ixodoidea</taxon>
        <taxon>Ixodidae</taxon>
        <taxon>Ixodinae</taxon>
        <taxon>Ixodes</taxon>
    </lineage>
</organism>
<evidence type="ECO:0000313" key="2">
    <source>
        <dbReference type="EMBL" id="JAP69467.1"/>
    </source>
</evidence>
<protein>
    <submittedName>
        <fullName evidence="2">Putative cr1-1 is</fullName>
    </submittedName>
</protein>
<dbReference type="EMBL" id="GEFM01006329">
    <property type="protein sequence ID" value="JAP69467.1"/>
    <property type="molecule type" value="mRNA"/>
</dbReference>
<accession>A0A131XS34</accession>
<dbReference type="PANTHER" id="PTHR33332">
    <property type="entry name" value="REVERSE TRANSCRIPTASE DOMAIN-CONTAINING PROTEIN"/>
    <property type="match status" value="1"/>
</dbReference>
<name>A0A131XS34_IXORI</name>
<dbReference type="CDD" id="cd01650">
    <property type="entry name" value="RT_nLTR_like"/>
    <property type="match status" value="1"/>
</dbReference>
<proteinExistence type="evidence at transcript level"/>
<sequence>DIWHVPFSVNLNISKVAVRNRSVERFDYCKGDYLGLYRFLEAGSWDGVYSAASVDTAVSELTDIVTEGMTRYIPRKVCRSRKYPVWFSFELKRVLRRKLHLHRLSRGSHAGNAREKYRECRALAKRLINRDREVYHSFVQQNVTRRPEEFWHFARSRTKHKHGGHNITLLDDTEYISDPADVCNLFASHFSSVYSLPKNQQLSDTPPPFCNNFAPPLITLDDVLAAIMKLPPKKSCGHDGIPSFIVKGCADVFAPLLVHIFTLSFKHSVFPSAWKKGVLIPLLKSGNPTSVANYRPISLLPAFSKVFEKVVHMHLSSIFKRVIVENQHGFMSGRSVATNLVTFLSDVAPSISCREQTDTVYFDCSKAFDRVSHEILLRKLSFHGLSVCYCSWFSSYLRDRLNCVSHGGAKSHFFSVPSGVPQGSNLGPLLFNVFVNDIHEVIQHSTLSQFADDMKLYRQVQCFHDCALLQIDIDAICTWCVDNQIDLNLRKTQVISFTRKTIPVLFDYCLNNALIKRVSVVRDLGVMLDEKLNFNSHVGMILSASFRVLGIVTRLSSVFRDPLCFFVLYRSLILPKLDFASVVWNNLSATAAATLERVQKRFARTFHARQDLSEPYSYVNVLNRLGLVELKTRRGRCDLIFLFKCLHGYYDCPFIVSCINLNVPVRHFRNNRTFAINPMHCFSPVVRIQNYFNHLDTRLVDFFNDDIISFKISVDNLI</sequence>
<dbReference type="GO" id="GO:0071897">
    <property type="term" value="P:DNA biosynthetic process"/>
    <property type="evidence" value="ECO:0007669"/>
    <property type="project" value="UniProtKB-ARBA"/>
</dbReference>
<dbReference type="Pfam" id="PF00078">
    <property type="entry name" value="RVT_1"/>
    <property type="match status" value="1"/>
</dbReference>
<feature type="domain" description="Reverse transcriptase" evidence="1">
    <location>
        <begin position="263"/>
        <end position="510"/>
    </location>
</feature>
<dbReference type="InterPro" id="IPR000477">
    <property type="entry name" value="RT_dom"/>
</dbReference>
<dbReference type="InterPro" id="IPR043502">
    <property type="entry name" value="DNA/RNA_pol_sf"/>
</dbReference>
<reference evidence="2" key="1">
    <citation type="submission" date="2016-02" db="EMBL/GenBank/DDBJ databases">
        <title>RNAseq analyses of the midgut from blood- or serum-fed Ixodes ricinus ticks.</title>
        <authorList>
            <person name="Perner J."/>
            <person name="Provaznik J."/>
            <person name="Schrenkova J."/>
            <person name="Urbanova V."/>
            <person name="Ribeiro J.M."/>
            <person name="Kopacek P."/>
        </authorList>
    </citation>
    <scope>NUCLEOTIDE SEQUENCE</scope>
    <source>
        <tissue evidence="2">Gut</tissue>
    </source>
</reference>
<dbReference type="AlphaFoldDB" id="A0A131XS34"/>
<dbReference type="PROSITE" id="PS50878">
    <property type="entry name" value="RT_POL"/>
    <property type="match status" value="1"/>
</dbReference>